<dbReference type="Gene3D" id="3.40.1550.20">
    <property type="entry name" value="Transcriptional regulator MraZ domain"/>
    <property type="match status" value="1"/>
</dbReference>
<evidence type="ECO:0000313" key="9">
    <source>
        <dbReference type="EMBL" id="MBL0720827.1"/>
    </source>
</evidence>
<comment type="subcellular location">
    <subcellularLocation>
        <location evidence="7">Cytoplasm</location>
        <location evidence="7">Nucleoid</location>
    </subcellularLocation>
</comment>
<keyword evidence="4 7" id="KW-0805">Transcription regulation</keyword>
<keyword evidence="5 7" id="KW-0238">DNA-binding</keyword>
<evidence type="ECO:0000259" key="8">
    <source>
        <dbReference type="PROSITE" id="PS51740"/>
    </source>
</evidence>
<dbReference type="InterPro" id="IPR020603">
    <property type="entry name" value="MraZ_dom"/>
</dbReference>
<dbReference type="EMBL" id="JAERRA010000002">
    <property type="protein sequence ID" value="MBL0720827.1"/>
    <property type="molecule type" value="Genomic_DNA"/>
</dbReference>
<keyword evidence="2 7" id="KW-0963">Cytoplasm</keyword>
<dbReference type="InterPro" id="IPR003444">
    <property type="entry name" value="MraZ"/>
</dbReference>
<gene>
    <name evidence="7 9" type="primary">mraZ</name>
    <name evidence="9" type="ORF">JI742_13115</name>
</gene>
<evidence type="ECO:0000256" key="2">
    <source>
        <dbReference type="ARBA" id="ARBA00022490"/>
    </source>
</evidence>
<dbReference type="InterPro" id="IPR037914">
    <property type="entry name" value="SpoVT-AbrB_sf"/>
</dbReference>
<feature type="domain" description="SpoVT-AbrB" evidence="8">
    <location>
        <begin position="9"/>
        <end position="55"/>
    </location>
</feature>
<comment type="caution">
    <text evidence="9">The sequence shown here is derived from an EMBL/GenBank/DDBJ whole genome shotgun (WGS) entry which is preliminary data.</text>
</comment>
<keyword evidence="10" id="KW-1185">Reference proteome</keyword>
<comment type="subunit">
    <text evidence="7">Forms oligomers.</text>
</comment>
<name>A0A9X1BP30_9BURK</name>
<keyword evidence="3" id="KW-0677">Repeat</keyword>
<dbReference type="HAMAP" id="MF_01008">
    <property type="entry name" value="MraZ"/>
    <property type="match status" value="1"/>
</dbReference>
<evidence type="ECO:0000313" key="10">
    <source>
        <dbReference type="Proteomes" id="UP000643207"/>
    </source>
</evidence>
<evidence type="ECO:0000256" key="7">
    <source>
        <dbReference type="HAMAP-Rule" id="MF_01008"/>
    </source>
</evidence>
<comment type="similarity">
    <text evidence="7">Belongs to the MraZ family.</text>
</comment>
<dbReference type="SUPFAM" id="SSF89447">
    <property type="entry name" value="AbrB/MazE/MraZ-like"/>
    <property type="match status" value="1"/>
</dbReference>
<dbReference type="AlphaFoldDB" id="A0A9X1BP30"/>
<dbReference type="GO" id="GO:0005737">
    <property type="term" value="C:cytoplasm"/>
    <property type="evidence" value="ECO:0007669"/>
    <property type="project" value="UniProtKB-UniRule"/>
</dbReference>
<dbReference type="PANTHER" id="PTHR34701:SF1">
    <property type="entry name" value="TRANSCRIPTIONAL REGULATOR MRAZ"/>
    <property type="match status" value="1"/>
</dbReference>
<dbReference type="InterPro" id="IPR007159">
    <property type="entry name" value="SpoVT-AbrB_dom"/>
</dbReference>
<keyword evidence="6 7" id="KW-0804">Transcription</keyword>
<dbReference type="PROSITE" id="PS51740">
    <property type="entry name" value="SPOVT_ABRB"/>
    <property type="match status" value="2"/>
</dbReference>
<dbReference type="GO" id="GO:0003700">
    <property type="term" value="F:DNA-binding transcription factor activity"/>
    <property type="evidence" value="ECO:0007669"/>
    <property type="project" value="UniProtKB-UniRule"/>
</dbReference>
<dbReference type="CDD" id="cd16320">
    <property type="entry name" value="MraZ_N"/>
    <property type="match status" value="1"/>
</dbReference>
<dbReference type="PANTHER" id="PTHR34701">
    <property type="entry name" value="TRANSCRIPTIONAL REGULATOR MRAZ"/>
    <property type="match status" value="1"/>
</dbReference>
<evidence type="ECO:0000256" key="6">
    <source>
        <dbReference type="ARBA" id="ARBA00023163"/>
    </source>
</evidence>
<dbReference type="GO" id="GO:2000143">
    <property type="term" value="P:negative regulation of DNA-templated transcription initiation"/>
    <property type="evidence" value="ECO:0007669"/>
    <property type="project" value="TreeGrafter"/>
</dbReference>
<dbReference type="Proteomes" id="UP000643207">
    <property type="component" value="Unassembled WGS sequence"/>
</dbReference>
<evidence type="ECO:0000256" key="1">
    <source>
        <dbReference type="ARBA" id="ARBA00013860"/>
    </source>
</evidence>
<dbReference type="CDD" id="cd16321">
    <property type="entry name" value="MraZ_C"/>
    <property type="match status" value="1"/>
</dbReference>
<dbReference type="GO" id="GO:0009295">
    <property type="term" value="C:nucleoid"/>
    <property type="evidence" value="ECO:0007669"/>
    <property type="project" value="UniProtKB-SubCell"/>
</dbReference>
<proteinExistence type="inferred from homology"/>
<dbReference type="InterPro" id="IPR035642">
    <property type="entry name" value="MraZ_N"/>
</dbReference>
<feature type="domain" description="SpoVT-AbrB" evidence="8">
    <location>
        <begin position="81"/>
        <end position="124"/>
    </location>
</feature>
<evidence type="ECO:0000256" key="3">
    <source>
        <dbReference type="ARBA" id="ARBA00022737"/>
    </source>
</evidence>
<dbReference type="InterPro" id="IPR035644">
    <property type="entry name" value="MraZ_C"/>
</dbReference>
<dbReference type="InterPro" id="IPR038619">
    <property type="entry name" value="MraZ_sf"/>
</dbReference>
<accession>A0A9X1BP30</accession>
<dbReference type="GO" id="GO:0000976">
    <property type="term" value="F:transcription cis-regulatory region binding"/>
    <property type="evidence" value="ECO:0007669"/>
    <property type="project" value="TreeGrafter"/>
</dbReference>
<protein>
    <recommendedName>
        <fullName evidence="1 7">Transcriptional regulator MraZ</fullName>
    </recommendedName>
</protein>
<dbReference type="Pfam" id="PF02381">
    <property type="entry name" value="MraZ"/>
    <property type="match status" value="2"/>
</dbReference>
<organism evidence="9 10">
    <name type="scientific">Aquariibacter lacus</name>
    <dbReference type="NCBI Taxonomy" id="2801332"/>
    <lineage>
        <taxon>Bacteria</taxon>
        <taxon>Pseudomonadati</taxon>
        <taxon>Pseudomonadota</taxon>
        <taxon>Betaproteobacteria</taxon>
        <taxon>Burkholderiales</taxon>
        <taxon>Sphaerotilaceae</taxon>
        <taxon>Aquariibacter</taxon>
    </lineage>
</organism>
<reference evidence="9 10" key="1">
    <citation type="submission" date="2021-01" db="EMBL/GenBank/DDBJ databases">
        <title>Piscinibacter sp. Jin2 Genome sequencing and assembly.</title>
        <authorList>
            <person name="Kim I."/>
        </authorList>
    </citation>
    <scope>NUCLEOTIDE SEQUENCE [LARGE SCALE GENOMIC DNA]</scope>
    <source>
        <strain evidence="9 10">Jin2</strain>
    </source>
</reference>
<evidence type="ECO:0000256" key="5">
    <source>
        <dbReference type="ARBA" id="ARBA00023125"/>
    </source>
</evidence>
<evidence type="ECO:0000256" key="4">
    <source>
        <dbReference type="ARBA" id="ARBA00023015"/>
    </source>
</evidence>
<sequence length="146" mass="16187">MLQHYFQGTSALALDGKGRMTVPTRHREMLDALSKGELTLTRHPTGCLRMYPRPIWETFREKLIALPMSADGWKRIFLGSAMDVSIDGAGRVLISPELRSASGLVRDVLLMGLGSYFELWDPIRYAAQDAEVVAQPMPDALANAVL</sequence>